<keyword evidence="2" id="KW-1185">Reference proteome</keyword>
<dbReference type="Proteomes" id="UP000667802">
    <property type="component" value="Unassembled WGS sequence"/>
</dbReference>
<dbReference type="AlphaFoldDB" id="A0AAP5IDT6"/>
<protein>
    <submittedName>
        <fullName evidence="1">Uncharacterized protein</fullName>
    </submittedName>
</protein>
<name>A0AAP5IDT6_9CYAN</name>
<dbReference type="EMBL" id="JAALHA020000024">
    <property type="protein sequence ID" value="MDR9899377.1"/>
    <property type="molecule type" value="Genomic_DNA"/>
</dbReference>
<sequence length="48" mass="5316">MPVTYAIALSCHDIASRGVVGRQVFIGLMNLCKDYQECYRAVVLGLLK</sequence>
<reference evidence="2" key="1">
    <citation type="journal article" date="2021" name="Science">
        <title>Hunting the eagle killer: A cyanobacterial neurotoxin causes vacuolar myelinopathy.</title>
        <authorList>
            <person name="Breinlinger S."/>
            <person name="Phillips T.J."/>
            <person name="Haram B.N."/>
            <person name="Mares J."/>
            <person name="Martinez Yerena J.A."/>
            <person name="Hrouzek P."/>
            <person name="Sobotka R."/>
            <person name="Henderson W.M."/>
            <person name="Schmieder P."/>
            <person name="Williams S.M."/>
            <person name="Lauderdale J.D."/>
            <person name="Wilde H.D."/>
            <person name="Gerrin W."/>
            <person name="Kust A."/>
            <person name="Washington J.W."/>
            <person name="Wagner C."/>
            <person name="Geier B."/>
            <person name="Liebeke M."/>
            <person name="Enke H."/>
            <person name="Niedermeyer T.H.J."/>
            <person name="Wilde S.B."/>
        </authorList>
    </citation>
    <scope>NUCLEOTIDE SEQUENCE [LARGE SCALE GENOMIC DNA]</scope>
    <source>
        <strain evidence="2">Thurmond2011</strain>
    </source>
</reference>
<proteinExistence type="predicted"/>
<gene>
    <name evidence="1" type="ORF">G7B40_033170</name>
</gene>
<accession>A0AAP5IDT6</accession>
<evidence type="ECO:0000313" key="1">
    <source>
        <dbReference type="EMBL" id="MDR9899377.1"/>
    </source>
</evidence>
<comment type="caution">
    <text evidence="1">The sequence shown here is derived from an EMBL/GenBank/DDBJ whole genome shotgun (WGS) entry which is preliminary data.</text>
</comment>
<dbReference type="RefSeq" id="WP_208341294.1">
    <property type="nucleotide sequence ID" value="NZ_CAWQFN010000855.1"/>
</dbReference>
<evidence type="ECO:0000313" key="2">
    <source>
        <dbReference type="Proteomes" id="UP000667802"/>
    </source>
</evidence>
<organism evidence="1 2">
    <name type="scientific">Aetokthonos hydrillicola Thurmond2011</name>
    <dbReference type="NCBI Taxonomy" id="2712845"/>
    <lineage>
        <taxon>Bacteria</taxon>
        <taxon>Bacillati</taxon>
        <taxon>Cyanobacteriota</taxon>
        <taxon>Cyanophyceae</taxon>
        <taxon>Nostocales</taxon>
        <taxon>Hapalosiphonaceae</taxon>
        <taxon>Aetokthonos</taxon>
    </lineage>
</organism>